<feature type="compositionally biased region" description="Gly residues" evidence="1">
    <location>
        <begin position="264"/>
        <end position="279"/>
    </location>
</feature>
<keyword evidence="3" id="KW-1185">Reference proteome</keyword>
<feature type="compositionally biased region" description="Gly residues" evidence="1">
    <location>
        <begin position="286"/>
        <end position="295"/>
    </location>
</feature>
<evidence type="ECO:0000313" key="2">
    <source>
        <dbReference type="EMBL" id="KAL3077906.1"/>
    </source>
</evidence>
<sequence length="334" mass="36043">MEYGVQTHNKFAFLDDDVDVSDPEEALSKKVEEAKKDAVTAALSAKKVTVLPPVPVTKSVAQKENEKPTEPPPAVSDRKRTSDGGGAGGARRAQPRAGGGGRGPPRGTNFLNGPRPPRTSDTANKETETKPKESEDGGGWDNNVGWDNEVSADIEKPKPEENVENNAVEEVKEPEGEVEQVLREKTYEEWKNEQQQKNAEHIHFNTRKPGEGDDQKLYKELIPVKNPNAKEPKHGNEFDESTQHKEKREKPLAIDLSFSDKRSGSGGGFSGFGDRGSGARGDRSRGGGNRGGMRGGPPRNNYVGGGSAAGPSKRQQGGSFMLENEQFPALGAAH</sequence>
<feature type="compositionally biased region" description="Low complexity" evidence="1">
    <location>
        <begin position="46"/>
        <end position="60"/>
    </location>
</feature>
<evidence type="ECO:0000313" key="3">
    <source>
        <dbReference type="Proteomes" id="UP001620645"/>
    </source>
</evidence>
<organism evidence="2 3">
    <name type="scientific">Heterodera schachtii</name>
    <name type="common">Sugarbeet cyst nematode worm</name>
    <name type="synonym">Tylenchus schachtii</name>
    <dbReference type="NCBI Taxonomy" id="97005"/>
    <lineage>
        <taxon>Eukaryota</taxon>
        <taxon>Metazoa</taxon>
        <taxon>Ecdysozoa</taxon>
        <taxon>Nematoda</taxon>
        <taxon>Chromadorea</taxon>
        <taxon>Rhabditida</taxon>
        <taxon>Tylenchina</taxon>
        <taxon>Tylenchomorpha</taxon>
        <taxon>Tylenchoidea</taxon>
        <taxon>Heteroderidae</taxon>
        <taxon>Heteroderinae</taxon>
        <taxon>Heterodera</taxon>
    </lineage>
</organism>
<feature type="compositionally biased region" description="Basic and acidic residues" evidence="1">
    <location>
        <begin position="169"/>
        <end position="219"/>
    </location>
</feature>
<accession>A0ABD2IK98</accession>
<name>A0ABD2IK98_HETSC</name>
<evidence type="ECO:0008006" key="4">
    <source>
        <dbReference type="Google" id="ProtNLM"/>
    </source>
</evidence>
<protein>
    <recommendedName>
        <fullName evidence="4">Hyaluronan/mRNA-binding protein domain-containing protein</fullName>
    </recommendedName>
</protein>
<dbReference type="PANTHER" id="PTHR12299:SF17">
    <property type="entry name" value="AT19571P-RELATED"/>
    <property type="match status" value="1"/>
</dbReference>
<dbReference type="EMBL" id="JBICCN010000319">
    <property type="protein sequence ID" value="KAL3077906.1"/>
    <property type="molecule type" value="Genomic_DNA"/>
</dbReference>
<gene>
    <name evidence="2" type="ORF">niasHS_013435</name>
</gene>
<comment type="caution">
    <text evidence="2">The sequence shown here is derived from an EMBL/GenBank/DDBJ whole genome shotgun (WGS) entry which is preliminary data.</text>
</comment>
<dbReference type="PANTHER" id="PTHR12299">
    <property type="entry name" value="HYALURONIC ACID-BINDING PROTEIN 4"/>
    <property type="match status" value="1"/>
</dbReference>
<proteinExistence type="predicted"/>
<evidence type="ECO:0000256" key="1">
    <source>
        <dbReference type="SAM" id="MobiDB-lite"/>
    </source>
</evidence>
<dbReference type="Proteomes" id="UP001620645">
    <property type="component" value="Unassembled WGS sequence"/>
</dbReference>
<feature type="compositionally biased region" description="Basic and acidic residues" evidence="1">
    <location>
        <begin position="123"/>
        <end position="135"/>
    </location>
</feature>
<dbReference type="InterPro" id="IPR039764">
    <property type="entry name" value="HABP4/SERBP1-like"/>
</dbReference>
<dbReference type="AlphaFoldDB" id="A0ABD2IK98"/>
<reference evidence="2 3" key="1">
    <citation type="submission" date="2024-10" db="EMBL/GenBank/DDBJ databases">
        <authorList>
            <person name="Kim D."/>
        </authorList>
    </citation>
    <scope>NUCLEOTIDE SEQUENCE [LARGE SCALE GENOMIC DNA]</scope>
    <source>
        <strain evidence="2">Taebaek</strain>
    </source>
</reference>
<feature type="compositionally biased region" description="Basic and acidic residues" evidence="1">
    <location>
        <begin position="228"/>
        <end position="263"/>
    </location>
</feature>
<feature type="region of interest" description="Disordered" evidence="1">
    <location>
        <begin position="43"/>
        <end position="334"/>
    </location>
</feature>